<protein>
    <recommendedName>
        <fullName evidence="3">Cthe-2314-like HEPN domain-containing protein</fullName>
    </recommendedName>
</protein>
<gene>
    <name evidence="1" type="ORF">B4U37_19655</name>
</gene>
<accession>A0ABN4ZI07</accession>
<evidence type="ECO:0000313" key="1">
    <source>
        <dbReference type="EMBL" id="ART78117.1"/>
    </source>
</evidence>
<sequence>MKLNFPCTTCFLNGRKNIESAIDITDDGVYEVKCENGHYSIQLIRNEKYEILFDLGMLALNNGFAREAVSSLASSLERFYEYATRVILNGFDIGAEEVEKTWKLVSNQSERQLGAFYFMYLSMFKEVPTSFPNKKTSFRNNVIHKGYIPTEKEVFEYADEIYNYIVKFTLNLKERLSESMEELFQERLNIIEEKFGRDVSTPSYGTILDKSRPITVLAESSLAKEYEYVKAEYLMYSK</sequence>
<keyword evidence="2" id="KW-1185">Reference proteome</keyword>
<proteinExistence type="predicted"/>
<dbReference type="GeneID" id="96740618"/>
<evidence type="ECO:0000313" key="2">
    <source>
        <dbReference type="Proteomes" id="UP000195573"/>
    </source>
</evidence>
<reference evidence="1 2" key="1">
    <citation type="submission" date="2017-04" db="EMBL/GenBank/DDBJ databases">
        <title>Complete Genome Sequence of the Bacillus horikoshii 20a strain from Cuatro Cienegas, Coahuila, Mexico.</title>
        <authorList>
            <person name="Zarza E."/>
            <person name="Alcaraz L.D."/>
            <person name="Aguilar-Salinas B."/>
            <person name="Islas A."/>
            <person name="Olmedo-Alvarez G."/>
        </authorList>
    </citation>
    <scope>NUCLEOTIDE SEQUENCE [LARGE SCALE GENOMIC DNA]</scope>
    <source>
        <strain evidence="1 2">20a</strain>
    </source>
</reference>
<dbReference type="RefSeq" id="WP_088019609.1">
    <property type="nucleotide sequence ID" value="NZ_CP020880.1"/>
</dbReference>
<organism evidence="1 2">
    <name type="scientific">Sutcliffiella horikoshii</name>
    <dbReference type="NCBI Taxonomy" id="79883"/>
    <lineage>
        <taxon>Bacteria</taxon>
        <taxon>Bacillati</taxon>
        <taxon>Bacillota</taxon>
        <taxon>Bacilli</taxon>
        <taxon>Bacillales</taxon>
        <taxon>Bacillaceae</taxon>
        <taxon>Sutcliffiella</taxon>
    </lineage>
</organism>
<dbReference type="EMBL" id="CP020880">
    <property type="protein sequence ID" value="ART78117.1"/>
    <property type="molecule type" value="Genomic_DNA"/>
</dbReference>
<evidence type="ECO:0008006" key="3">
    <source>
        <dbReference type="Google" id="ProtNLM"/>
    </source>
</evidence>
<name>A0ABN4ZI07_9BACI</name>
<dbReference type="Proteomes" id="UP000195573">
    <property type="component" value="Chromosome"/>
</dbReference>